<reference evidence="1" key="1">
    <citation type="submission" date="2022-04" db="EMBL/GenBank/DDBJ databases">
        <title>Genome of the entomopathogenic fungus Entomophthora muscae.</title>
        <authorList>
            <person name="Elya C."/>
            <person name="Lovett B.R."/>
            <person name="Lee E."/>
            <person name="Macias A.M."/>
            <person name="Hajek A.E."/>
            <person name="De Bivort B.L."/>
            <person name="Kasson M.T."/>
            <person name="De Fine Licht H.H."/>
            <person name="Stajich J.E."/>
        </authorList>
    </citation>
    <scope>NUCLEOTIDE SEQUENCE</scope>
    <source>
        <strain evidence="1">Berkeley</strain>
    </source>
</reference>
<accession>A0ACC2UHU5</accession>
<dbReference type="EMBL" id="QTSX02000721">
    <property type="protein sequence ID" value="KAJ9086398.1"/>
    <property type="molecule type" value="Genomic_DNA"/>
</dbReference>
<comment type="caution">
    <text evidence="1">The sequence shown here is derived from an EMBL/GenBank/DDBJ whole genome shotgun (WGS) entry which is preliminary data.</text>
</comment>
<sequence>MEELGDLLVCNRAGLILGAFLDLDKPQMTSEIYNLLVLPKMVKCFFDFWLESTSHPSNIGLSVMQICKRSFNLLTILSSPQAFSENLIDENIHQIMEQVSQYIMAPSKPYIAEPSQPTDVEQNFHHLKMGVELLLKKKPSDVRRWLLTTRHAQTEHQRPPVFGLLNHLHHPSVLPLLGGLLFDLVEGLASHTAALEAFALHGFFETIWNGVWKESRGQAWFDLLLYLLAEGGTMLEAGGLFRFLGSSEYSTDIVEVFKQGSPVLCRYMIEFIESIQLFPFTPPNQDNLLFQITHDILQRNLDCVSPAFTIVESSSTADQVKFLATFIKPIRLAFQDQTIANDCNFSPLLFKVTYDLIFVKEKCSILHCLFLTLVDSLVGAIANHPSPTSAVQSASYLLLDLNAASRANDAYKATSQSDEDLKLTLYLLQLSLHAMYLGIKARTDPPEHIVTSLRLAIESGPDLDLIRNPPQPRDPPLDLSHLPAHLSFTGAILVPPKKIDFDFIYDDL</sequence>
<name>A0ACC2UHU5_9FUNG</name>
<evidence type="ECO:0000313" key="2">
    <source>
        <dbReference type="Proteomes" id="UP001165960"/>
    </source>
</evidence>
<evidence type="ECO:0000313" key="1">
    <source>
        <dbReference type="EMBL" id="KAJ9086398.1"/>
    </source>
</evidence>
<protein>
    <submittedName>
        <fullName evidence="1">Uncharacterized protein</fullName>
    </submittedName>
</protein>
<organism evidence="1 2">
    <name type="scientific">Entomophthora muscae</name>
    <dbReference type="NCBI Taxonomy" id="34485"/>
    <lineage>
        <taxon>Eukaryota</taxon>
        <taxon>Fungi</taxon>
        <taxon>Fungi incertae sedis</taxon>
        <taxon>Zoopagomycota</taxon>
        <taxon>Entomophthoromycotina</taxon>
        <taxon>Entomophthoromycetes</taxon>
        <taxon>Entomophthorales</taxon>
        <taxon>Entomophthoraceae</taxon>
        <taxon>Entomophthora</taxon>
    </lineage>
</organism>
<keyword evidence="2" id="KW-1185">Reference proteome</keyword>
<gene>
    <name evidence="1" type="ORF">DSO57_1004460</name>
</gene>
<proteinExistence type="predicted"/>
<dbReference type="Proteomes" id="UP001165960">
    <property type="component" value="Unassembled WGS sequence"/>
</dbReference>